<dbReference type="Gene3D" id="2.60.40.420">
    <property type="entry name" value="Cupredoxins - blue copper proteins"/>
    <property type="match status" value="1"/>
</dbReference>
<organism evidence="1 2">
    <name type="scientific">Immersiella caudata</name>
    <dbReference type="NCBI Taxonomy" id="314043"/>
    <lineage>
        <taxon>Eukaryota</taxon>
        <taxon>Fungi</taxon>
        <taxon>Dikarya</taxon>
        <taxon>Ascomycota</taxon>
        <taxon>Pezizomycotina</taxon>
        <taxon>Sordariomycetes</taxon>
        <taxon>Sordariomycetidae</taxon>
        <taxon>Sordariales</taxon>
        <taxon>Lasiosphaeriaceae</taxon>
        <taxon>Immersiella</taxon>
    </lineage>
</organism>
<protein>
    <recommendedName>
        <fullName evidence="3">Cupredoxin</fullName>
    </recommendedName>
</protein>
<accession>A0AA40C8D3</accession>
<keyword evidence="2" id="KW-1185">Reference proteome</keyword>
<dbReference type="PANTHER" id="PTHR34883:SF20">
    <property type="entry name" value="PHYTOCYANIN DOMAIN-CONTAINING PROTEIN"/>
    <property type="match status" value="1"/>
</dbReference>
<evidence type="ECO:0000313" key="1">
    <source>
        <dbReference type="EMBL" id="KAK0627983.1"/>
    </source>
</evidence>
<evidence type="ECO:0008006" key="3">
    <source>
        <dbReference type="Google" id="ProtNLM"/>
    </source>
</evidence>
<dbReference type="PANTHER" id="PTHR34883">
    <property type="entry name" value="SERINE-RICH PROTEIN, PUTATIVE-RELATED-RELATED"/>
    <property type="match status" value="1"/>
</dbReference>
<reference evidence="1" key="1">
    <citation type="submission" date="2023-06" db="EMBL/GenBank/DDBJ databases">
        <title>Genome-scale phylogeny and comparative genomics of the fungal order Sordariales.</title>
        <authorList>
            <consortium name="Lawrence Berkeley National Laboratory"/>
            <person name="Hensen N."/>
            <person name="Bonometti L."/>
            <person name="Westerberg I."/>
            <person name="Brannstrom I.O."/>
            <person name="Guillou S."/>
            <person name="Cros-Aarteil S."/>
            <person name="Calhoun S."/>
            <person name="Haridas S."/>
            <person name="Kuo A."/>
            <person name="Mondo S."/>
            <person name="Pangilinan J."/>
            <person name="Riley R."/>
            <person name="Labutti K."/>
            <person name="Andreopoulos B."/>
            <person name="Lipzen A."/>
            <person name="Chen C."/>
            <person name="Yanf M."/>
            <person name="Daum C."/>
            <person name="Ng V."/>
            <person name="Clum A."/>
            <person name="Steindorff A."/>
            <person name="Ohm R."/>
            <person name="Martin F."/>
            <person name="Silar P."/>
            <person name="Natvig D."/>
            <person name="Lalanne C."/>
            <person name="Gautier V."/>
            <person name="Ament-Velasquez S.L."/>
            <person name="Kruys A."/>
            <person name="Hutchinson M.I."/>
            <person name="Powell A.J."/>
            <person name="Barry K."/>
            <person name="Miller A.N."/>
            <person name="Grigoriev I.V."/>
            <person name="Debuchy R."/>
            <person name="Gladieux P."/>
            <person name="Thoren M.H."/>
            <person name="Johannesson H."/>
        </authorList>
    </citation>
    <scope>NUCLEOTIDE SEQUENCE</scope>
    <source>
        <strain evidence="1">CBS 606.72</strain>
    </source>
</reference>
<gene>
    <name evidence="1" type="ORF">B0T14DRAFT_410287</name>
</gene>
<dbReference type="InterPro" id="IPR008972">
    <property type="entry name" value="Cupredoxin"/>
</dbReference>
<evidence type="ECO:0000313" key="2">
    <source>
        <dbReference type="Proteomes" id="UP001175000"/>
    </source>
</evidence>
<comment type="caution">
    <text evidence="1">The sequence shown here is derived from an EMBL/GenBank/DDBJ whole genome shotgun (WGS) entry which is preliminary data.</text>
</comment>
<proteinExistence type="predicted"/>
<dbReference type="Proteomes" id="UP001175000">
    <property type="component" value="Unassembled WGS sequence"/>
</dbReference>
<feature type="non-terminal residue" evidence="1">
    <location>
        <position position="1"/>
    </location>
</feature>
<feature type="non-terminal residue" evidence="1">
    <location>
        <position position="143"/>
    </location>
</feature>
<sequence>LLTAVSMASLSSARDIDITARGSEFVPKTVQAVVGDVLVFHFEMNNHSVVMGNWDCPCAPASSGGFFSGFQPVPEGQKQSPNVFRVLINDTNPLVFYCSQNEGSYCKQGMAGAVNAPQDRLDKYICNATAVDRATSPPGIFGG</sequence>
<dbReference type="AlphaFoldDB" id="A0AA40C8D3"/>
<dbReference type="EMBL" id="JAULSU010000002">
    <property type="protein sequence ID" value="KAK0627983.1"/>
    <property type="molecule type" value="Genomic_DNA"/>
</dbReference>
<name>A0AA40C8D3_9PEZI</name>
<dbReference type="InterPro" id="IPR052953">
    <property type="entry name" value="Ser-rich/MCO-related"/>
</dbReference>
<dbReference type="SUPFAM" id="SSF49503">
    <property type="entry name" value="Cupredoxins"/>
    <property type="match status" value="1"/>
</dbReference>